<dbReference type="Pfam" id="PF25917">
    <property type="entry name" value="BSH_RND"/>
    <property type="match status" value="1"/>
</dbReference>
<gene>
    <name evidence="7" type="ORF">A3F83_00940</name>
</gene>
<name>A0A1F5YMN8_9BACT</name>
<dbReference type="STRING" id="1817867.A3F83_00940"/>
<comment type="similarity">
    <text evidence="1">Belongs to the membrane fusion protein (MFP) (TC 8.A.1) family.</text>
</comment>
<dbReference type="Pfam" id="PF25876">
    <property type="entry name" value="HH_MFP_RND"/>
    <property type="match status" value="1"/>
</dbReference>
<dbReference type="EMBL" id="MFIX01000208">
    <property type="protein sequence ID" value="OGG01468.1"/>
    <property type="molecule type" value="Genomic_DNA"/>
</dbReference>
<feature type="domain" description="Multidrug resistance protein MdtA-like barrel-sandwich hybrid" evidence="5">
    <location>
        <begin position="84"/>
        <end position="222"/>
    </location>
</feature>
<dbReference type="SUPFAM" id="SSF111369">
    <property type="entry name" value="HlyD-like secretion proteins"/>
    <property type="match status" value="1"/>
</dbReference>
<evidence type="ECO:0000256" key="1">
    <source>
        <dbReference type="ARBA" id="ARBA00009477"/>
    </source>
</evidence>
<feature type="transmembrane region" description="Helical" evidence="3">
    <location>
        <begin position="31"/>
        <end position="48"/>
    </location>
</feature>
<dbReference type="Proteomes" id="UP000179129">
    <property type="component" value="Unassembled WGS sequence"/>
</dbReference>
<evidence type="ECO:0000256" key="2">
    <source>
        <dbReference type="SAM" id="MobiDB-lite"/>
    </source>
</evidence>
<feature type="region of interest" description="Disordered" evidence="2">
    <location>
        <begin position="340"/>
        <end position="396"/>
    </location>
</feature>
<organism evidence="7 8">
    <name type="scientific">Candidatus Glassbacteria bacterium RIFCSPLOWO2_12_FULL_58_11</name>
    <dbReference type="NCBI Taxonomy" id="1817867"/>
    <lineage>
        <taxon>Bacteria</taxon>
        <taxon>Candidatus Glassiibacteriota</taxon>
    </lineage>
</organism>
<comment type="caution">
    <text evidence="7">The sequence shown here is derived from an EMBL/GenBank/DDBJ whole genome shotgun (WGS) entry which is preliminary data.</text>
</comment>
<dbReference type="Gene3D" id="1.10.287.470">
    <property type="entry name" value="Helix hairpin bin"/>
    <property type="match status" value="1"/>
</dbReference>
<keyword evidence="3" id="KW-0812">Transmembrane</keyword>
<dbReference type="Gene3D" id="2.40.30.170">
    <property type="match status" value="1"/>
</dbReference>
<dbReference type="InterPro" id="IPR058792">
    <property type="entry name" value="Beta-barrel_RND_2"/>
</dbReference>
<evidence type="ECO:0000256" key="3">
    <source>
        <dbReference type="SAM" id="Phobius"/>
    </source>
</evidence>
<dbReference type="PANTHER" id="PTHR30469">
    <property type="entry name" value="MULTIDRUG RESISTANCE PROTEIN MDTA"/>
    <property type="match status" value="1"/>
</dbReference>
<dbReference type="Pfam" id="PF25954">
    <property type="entry name" value="Beta-barrel_RND_2"/>
    <property type="match status" value="1"/>
</dbReference>
<dbReference type="InterPro" id="IPR006143">
    <property type="entry name" value="RND_pump_MFP"/>
</dbReference>
<keyword evidence="3" id="KW-1133">Transmembrane helix</keyword>
<dbReference type="GO" id="GO:1990281">
    <property type="term" value="C:efflux pump complex"/>
    <property type="evidence" value="ECO:0007669"/>
    <property type="project" value="TreeGrafter"/>
</dbReference>
<dbReference type="AlphaFoldDB" id="A0A1F5YMN8"/>
<sequence length="471" mass="52185">MSGRPFERELFIPGPAIKLIRKGSQIDMKKIIALVIVLALAAAAYGFIRNKNSVEAQPLIDFAEITRGDIENVISCTGTIEPVRTVAVGTEVSGKIDKIFVDFNDNVKKGQVLAVLDTTFLQSSIRDANASIVRADAQYRKAEKDYEHNKELFDQHYVSELELLSFETTMKSNFASLQSAQSALERAQFNLDHALICSPISGKVINRNVEEGQTVAASFSTPTLFQIAEDLSKIQILAAVDESDIGQIKEGQEVRFSVESYFDKKFQGAVREVRLQPKMVSNVVTYTVVVDAENKEGLLLPGMTATLDFVVEKKENVLLVPSSALRIQPTEEMLAAMRRNWTGRQRPGDSTGQRQRDPNARRQGDPNTQRQWDPSSGEGRRSGPPDGNGNWGGRGQRENMARLCTKDDQGNYSAIPVRKGITDGLMTEILENDRVHEGQKVMSSVIQVAEKQNNSNGPRLDMRVMGRALGR</sequence>
<protein>
    <submittedName>
        <fullName evidence="7">Uncharacterized protein</fullName>
    </submittedName>
</protein>
<dbReference type="InterPro" id="IPR058624">
    <property type="entry name" value="MdtA-like_HH"/>
</dbReference>
<dbReference type="InterPro" id="IPR058625">
    <property type="entry name" value="MdtA-like_BSH"/>
</dbReference>
<dbReference type="Gene3D" id="2.40.50.100">
    <property type="match status" value="1"/>
</dbReference>
<evidence type="ECO:0000259" key="6">
    <source>
        <dbReference type="Pfam" id="PF25954"/>
    </source>
</evidence>
<feature type="domain" description="Multidrug resistance protein MdtA-like alpha-helical hairpin" evidence="4">
    <location>
        <begin position="126"/>
        <end position="193"/>
    </location>
</feature>
<feature type="compositionally biased region" description="Polar residues" evidence="2">
    <location>
        <begin position="365"/>
        <end position="374"/>
    </location>
</feature>
<feature type="compositionally biased region" description="Basic and acidic residues" evidence="2">
    <location>
        <begin position="354"/>
        <end position="364"/>
    </location>
</feature>
<feature type="domain" description="CusB-like beta-barrel" evidence="6">
    <location>
        <begin position="237"/>
        <end position="309"/>
    </location>
</feature>
<dbReference type="PANTHER" id="PTHR30469:SF33">
    <property type="entry name" value="SLR1207 PROTEIN"/>
    <property type="match status" value="1"/>
</dbReference>
<evidence type="ECO:0000313" key="7">
    <source>
        <dbReference type="EMBL" id="OGG01468.1"/>
    </source>
</evidence>
<proteinExistence type="inferred from homology"/>
<reference evidence="7 8" key="1">
    <citation type="journal article" date="2016" name="Nat. Commun.">
        <title>Thousands of microbial genomes shed light on interconnected biogeochemical processes in an aquifer system.</title>
        <authorList>
            <person name="Anantharaman K."/>
            <person name="Brown C.T."/>
            <person name="Hug L.A."/>
            <person name="Sharon I."/>
            <person name="Castelle C.J."/>
            <person name="Probst A.J."/>
            <person name="Thomas B.C."/>
            <person name="Singh A."/>
            <person name="Wilkins M.J."/>
            <person name="Karaoz U."/>
            <person name="Brodie E.L."/>
            <person name="Williams K.H."/>
            <person name="Hubbard S.S."/>
            <person name="Banfield J.F."/>
        </authorList>
    </citation>
    <scope>NUCLEOTIDE SEQUENCE [LARGE SCALE GENOMIC DNA]</scope>
</reference>
<dbReference type="GO" id="GO:0015562">
    <property type="term" value="F:efflux transmembrane transporter activity"/>
    <property type="evidence" value="ECO:0007669"/>
    <property type="project" value="TreeGrafter"/>
</dbReference>
<accession>A0A1F5YMN8</accession>
<keyword evidence="3" id="KW-0472">Membrane</keyword>
<evidence type="ECO:0000259" key="4">
    <source>
        <dbReference type="Pfam" id="PF25876"/>
    </source>
</evidence>
<dbReference type="NCBIfam" id="TIGR01730">
    <property type="entry name" value="RND_mfp"/>
    <property type="match status" value="1"/>
</dbReference>
<evidence type="ECO:0000313" key="8">
    <source>
        <dbReference type="Proteomes" id="UP000179129"/>
    </source>
</evidence>
<evidence type="ECO:0000259" key="5">
    <source>
        <dbReference type="Pfam" id="PF25917"/>
    </source>
</evidence>